<keyword evidence="6" id="KW-0472">Membrane</keyword>
<dbReference type="WBParaSite" id="EEL_0000076101-mRNA-1">
    <property type="protein sequence ID" value="EEL_0000076101-mRNA-1"/>
    <property type="gene ID" value="EEL_0000076101"/>
</dbReference>
<dbReference type="Pfam" id="PF03114">
    <property type="entry name" value="BAR"/>
    <property type="match status" value="1"/>
</dbReference>
<name>A0A0R3RH53_9BILA</name>
<evidence type="ECO:0000259" key="8">
    <source>
        <dbReference type="PROSITE" id="PS50002"/>
    </source>
</evidence>
<feature type="domain" description="BAR" evidence="9">
    <location>
        <begin position="1"/>
        <end position="225"/>
    </location>
</feature>
<dbReference type="InterPro" id="IPR027267">
    <property type="entry name" value="AH/BAR_dom_sf"/>
</dbReference>
<dbReference type="SUPFAM" id="SSF50044">
    <property type="entry name" value="SH3-domain"/>
    <property type="match status" value="1"/>
</dbReference>
<evidence type="ECO:0000256" key="4">
    <source>
        <dbReference type="ARBA" id="ARBA00022583"/>
    </source>
</evidence>
<dbReference type="CDD" id="cd11803">
    <property type="entry name" value="SH3_Endophilin_A"/>
    <property type="match status" value="1"/>
</dbReference>
<organism evidence="10 11">
    <name type="scientific">Elaeophora elaphi</name>
    <dbReference type="NCBI Taxonomy" id="1147741"/>
    <lineage>
        <taxon>Eukaryota</taxon>
        <taxon>Metazoa</taxon>
        <taxon>Ecdysozoa</taxon>
        <taxon>Nematoda</taxon>
        <taxon>Chromadorea</taxon>
        <taxon>Rhabditida</taxon>
        <taxon>Spirurina</taxon>
        <taxon>Spiruromorpha</taxon>
        <taxon>Filarioidea</taxon>
        <taxon>Onchocercidae</taxon>
        <taxon>Elaeophora</taxon>
    </lineage>
</organism>
<dbReference type="InterPro" id="IPR001452">
    <property type="entry name" value="SH3_domain"/>
</dbReference>
<dbReference type="GO" id="GO:0016191">
    <property type="term" value="P:synaptic vesicle uncoating"/>
    <property type="evidence" value="ECO:0007669"/>
    <property type="project" value="TreeGrafter"/>
</dbReference>
<keyword evidence="3 7" id="KW-0728">SH3 domain</keyword>
<keyword evidence="10" id="KW-1185">Reference proteome</keyword>
<dbReference type="PANTHER" id="PTHR14167:SF81">
    <property type="entry name" value="ENDOPHILIN-A"/>
    <property type="match status" value="1"/>
</dbReference>
<keyword evidence="5" id="KW-0175">Coiled coil</keyword>
<reference evidence="11" key="1">
    <citation type="submission" date="2017-02" db="UniProtKB">
        <authorList>
            <consortium name="WormBaseParasite"/>
        </authorList>
    </citation>
    <scope>IDENTIFICATION</scope>
</reference>
<feature type="domain" description="SH3" evidence="8">
    <location>
        <begin position="308"/>
        <end position="367"/>
    </location>
</feature>
<evidence type="ECO:0000256" key="3">
    <source>
        <dbReference type="ARBA" id="ARBA00022443"/>
    </source>
</evidence>
<evidence type="ECO:0000256" key="2">
    <source>
        <dbReference type="ARBA" id="ARBA00006697"/>
    </source>
</evidence>
<dbReference type="PRINTS" id="PR00452">
    <property type="entry name" value="SH3DOMAIN"/>
</dbReference>
<sequence>MGAAEATKLDEQYNEMERKVDLTYELISALIAGTHELLQPNPATRAKMATMGALSKVRGTSKAQPYPQTEGLLADTMQKYGTALGADSDLGKALIDASEAYRQLADIKYQMEDNVKHNFLDPLAHLQQTDLKEHHRTKLKGRRLDYDCKKRKQTRDEELVQAEDKLEESKQLAELAMYNLLSNDVEQVTQLCALVDAQLDFHRQTTQVLEHLKTQLNERVAEASTRSRVEHVIKPVLADRISSSRSPVQAENSTSISNANFQPSSVASSTYFQKQAADRGNWGASAKAQNSTAGSGSGNVSSPCALPTLKPSCRALYDFEAQNEAELDFKEGDVINLISQIDENWYEGSLLGKTGYFPISYVHVLVPL</sequence>
<dbReference type="InterPro" id="IPR004148">
    <property type="entry name" value="BAR_dom"/>
</dbReference>
<evidence type="ECO:0000256" key="7">
    <source>
        <dbReference type="PROSITE-ProRule" id="PRU00192"/>
    </source>
</evidence>
<evidence type="ECO:0000256" key="5">
    <source>
        <dbReference type="ARBA" id="ARBA00023054"/>
    </source>
</evidence>
<dbReference type="InterPro" id="IPR035824">
    <property type="entry name" value="Endophilin_A_SH3"/>
</dbReference>
<protein>
    <submittedName>
        <fullName evidence="11">SH3 domain-containing GRB2-like protein</fullName>
    </submittedName>
</protein>
<evidence type="ECO:0000313" key="10">
    <source>
        <dbReference type="Proteomes" id="UP000050640"/>
    </source>
</evidence>
<dbReference type="PROSITE" id="PS51021">
    <property type="entry name" value="BAR"/>
    <property type="match status" value="1"/>
</dbReference>
<dbReference type="GO" id="GO:0016020">
    <property type="term" value="C:membrane"/>
    <property type="evidence" value="ECO:0007669"/>
    <property type="project" value="UniProtKB-SubCell"/>
</dbReference>
<evidence type="ECO:0000313" key="11">
    <source>
        <dbReference type="WBParaSite" id="EEL_0000076101-mRNA-1"/>
    </source>
</evidence>
<dbReference type="FunFam" id="2.30.30.40:FF:000072">
    <property type="entry name" value="Unconventional Myosin IB"/>
    <property type="match status" value="1"/>
</dbReference>
<dbReference type="CDD" id="cd07592">
    <property type="entry name" value="BAR_Endophilin_A"/>
    <property type="match status" value="1"/>
</dbReference>
<dbReference type="STRING" id="1147741.A0A0R3RH53"/>
<proteinExistence type="inferred from homology"/>
<dbReference type="AlphaFoldDB" id="A0A0R3RH53"/>
<comment type="similarity">
    <text evidence="2">Belongs to the endophilin family.</text>
</comment>
<dbReference type="PRINTS" id="PR00499">
    <property type="entry name" value="P67PHOX"/>
</dbReference>
<evidence type="ECO:0000259" key="9">
    <source>
        <dbReference type="PROSITE" id="PS51021"/>
    </source>
</evidence>
<comment type="subcellular location">
    <subcellularLocation>
        <location evidence="1">Membrane</location>
        <topology evidence="1">Peripheral membrane protein</topology>
    </subcellularLocation>
</comment>
<dbReference type="PROSITE" id="PS50002">
    <property type="entry name" value="SH3"/>
    <property type="match status" value="1"/>
</dbReference>
<dbReference type="Pfam" id="PF00018">
    <property type="entry name" value="SH3_1"/>
    <property type="match status" value="1"/>
</dbReference>
<dbReference type="Gene3D" id="1.20.1270.60">
    <property type="entry name" value="Arfaptin homology (AH) domain/BAR domain"/>
    <property type="match status" value="1"/>
</dbReference>
<dbReference type="PANTHER" id="PTHR14167">
    <property type="entry name" value="SH3 DOMAIN-CONTAINING"/>
    <property type="match status" value="1"/>
</dbReference>
<dbReference type="SUPFAM" id="SSF103657">
    <property type="entry name" value="BAR/IMD domain-like"/>
    <property type="match status" value="1"/>
</dbReference>
<keyword evidence="4" id="KW-0254">Endocytosis</keyword>
<evidence type="ECO:0000256" key="1">
    <source>
        <dbReference type="ARBA" id="ARBA00004170"/>
    </source>
</evidence>
<dbReference type="Gene3D" id="2.30.30.40">
    <property type="entry name" value="SH3 Domains"/>
    <property type="match status" value="1"/>
</dbReference>
<dbReference type="InterPro" id="IPR036028">
    <property type="entry name" value="SH3-like_dom_sf"/>
</dbReference>
<dbReference type="GO" id="GO:0098978">
    <property type="term" value="C:glutamatergic synapse"/>
    <property type="evidence" value="ECO:0007669"/>
    <property type="project" value="TreeGrafter"/>
</dbReference>
<dbReference type="Proteomes" id="UP000050640">
    <property type="component" value="Unplaced"/>
</dbReference>
<dbReference type="SMART" id="SM00326">
    <property type="entry name" value="SH3"/>
    <property type="match status" value="1"/>
</dbReference>
<dbReference type="InterPro" id="IPR050384">
    <property type="entry name" value="Endophilin_SH3RF"/>
</dbReference>
<dbReference type="GO" id="GO:0098793">
    <property type="term" value="C:presynapse"/>
    <property type="evidence" value="ECO:0007669"/>
    <property type="project" value="TreeGrafter"/>
</dbReference>
<evidence type="ECO:0000256" key="6">
    <source>
        <dbReference type="ARBA" id="ARBA00023136"/>
    </source>
</evidence>
<dbReference type="SMART" id="SM00721">
    <property type="entry name" value="BAR"/>
    <property type="match status" value="1"/>
</dbReference>
<dbReference type="GO" id="GO:0005737">
    <property type="term" value="C:cytoplasm"/>
    <property type="evidence" value="ECO:0007669"/>
    <property type="project" value="InterPro"/>
</dbReference>
<accession>A0A0R3RH53</accession>